<dbReference type="GO" id="GO:0006783">
    <property type="term" value="P:heme biosynthetic process"/>
    <property type="evidence" value="ECO:0007669"/>
    <property type="project" value="TreeGrafter"/>
</dbReference>
<dbReference type="GO" id="GO:0010181">
    <property type="term" value="F:FMN binding"/>
    <property type="evidence" value="ECO:0007669"/>
    <property type="project" value="InterPro"/>
</dbReference>
<dbReference type="InterPro" id="IPR008254">
    <property type="entry name" value="Flavodoxin/NO_synth"/>
</dbReference>
<comment type="caution">
    <text evidence="2">The sequence shown here is derived from an EMBL/GenBank/DDBJ whole genome shotgun (WGS) entry which is preliminary data.</text>
</comment>
<dbReference type="Pfam" id="PF12724">
    <property type="entry name" value="Flavodoxin_5"/>
    <property type="match status" value="1"/>
</dbReference>
<dbReference type="PANTHER" id="PTHR38030:SF2">
    <property type="entry name" value="PROTOPORPHYRINOGEN IX DEHYDROGENASE [QUINONE]"/>
    <property type="match status" value="1"/>
</dbReference>
<dbReference type="InterPro" id="IPR026816">
    <property type="entry name" value="Flavodoxin_dom"/>
</dbReference>
<dbReference type="PROSITE" id="PS00201">
    <property type="entry name" value="FLAVODOXIN"/>
    <property type="match status" value="1"/>
</dbReference>
<dbReference type="GO" id="GO:0009055">
    <property type="term" value="F:electron transfer activity"/>
    <property type="evidence" value="ECO:0007669"/>
    <property type="project" value="InterPro"/>
</dbReference>
<dbReference type="AlphaFoldDB" id="A0A2A7MFQ1"/>
<accession>A0A2A7MFQ1</accession>
<evidence type="ECO:0000313" key="2">
    <source>
        <dbReference type="EMBL" id="PEG30574.1"/>
    </source>
</evidence>
<dbReference type="EMBL" id="PDCJ01000001">
    <property type="protein sequence ID" value="PEG30574.1"/>
    <property type="molecule type" value="Genomic_DNA"/>
</dbReference>
<dbReference type="PANTHER" id="PTHR38030">
    <property type="entry name" value="PROTOPORPHYRINOGEN IX DEHYDROGENASE [MENAQUINONE]"/>
    <property type="match status" value="1"/>
</dbReference>
<proteinExistence type="predicted"/>
<gene>
    <name evidence="2" type="ORF">CQ394_02290</name>
</gene>
<dbReference type="PROSITE" id="PS50902">
    <property type="entry name" value="FLAVODOXIN_LIKE"/>
    <property type="match status" value="1"/>
</dbReference>
<name>A0A2A7MFQ1_9CLOT</name>
<keyword evidence="3" id="KW-1185">Reference proteome</keyword>
<dbReference type="GO" id="GO:0070819">
    <property type="term" value="F:menaquinone-dependent protoporphyrinogen oxidase activity"/>
    <property type="evidence" value="ECO:0007669"/>
    <property type="project" value="TreeGrafter"/>
</dbReference>
<dbReference type="SUPFAM" id="SSF52218">
    <property type="entry name" value="Flavoproteins"/>
    <property type="match status" value="1"/>
</dbReference>
<dbReference type="InterPro" id="IPR052200">
    <property type="entry name" value="Protoporphyrinogen_IX_DH"/>
</dbReference>
<dbReference type="OrthoDB" id="2146857at2"/>
<organism evidence="2 3">
    <name type="scientific">Clostridium neonatale</name>
    <dbReference type="NCBI Taxonomy" id="137838"/>
    <lineage>
        <taxon>Bacteria</taxon>
        <taxon>Bacillati</taxon>
        <taxon>Bacillota</taxon>
        <taxon>Clostridia</taxon>
        <taxon>Eubacteriales</taxon>
        <taxon>Clostridiaceae</taxon>
        <taxon>Clostridium</taxon>
    </lineage>
</organism>
<dbReference type="RefSeq" id="WP_058294746.1">
    <property type="nucleotide sequence ID" value="NZ_CAKJVF010000266.1"/>
</dbReference>
<evidence type="ECO:0000259" key="1">
    <source>
        <dbReference type="PROSITE" id="PS50902"/>
    </source>
</evidence>
<protein>
    <recommendedName>
        <fullName evidence="1">Flavodoxin-like domain-containing protein</fullName>
    </recommendedName>
</protein>
<dbReference type="GO" id="GO:0016651">
    <property type="term" value="F:oxidoreductase activity, acting on NAD(P)H"/>
    <property type="evidence" value="ECO:0007669"/>
    <property type="project" value="UniProtKB-ARBA"/>
</dbReference>
<reference evidence="2 3" key="1">
    <citation type="submission" date="2017-10" db="EMBL/GenBank/DDBJ databases">
        <title>Effective Description of Clostridium neonatale sp. nov. linked to necrotizing enterocolitis in neonates and a clarification of species assignable to the genus Clostridium (Prazmowski 1880) emend. Lawson and Rainey 2016.</title>
        <authorList>
            <person name="Bernard K."/>
            <person name="Burdz T."/>
            <person name="Wiebe D."/>
            <person name="Balcewich B."/>
            <person name="Alfa M."/>
            <person name="Bernier A.-M."/>
        </authorList>
    </citation>
    <scope>NUCLEOTIDE SEQUENCE [LARGE SCALE GENOMIC DNA]</scope>
    <source>
        <strain evidence="2 3">LCDC99A005</strain>
    </source>
</reference>
<sequence>MKIAVIYSSKYGATEVCAKKISDNIKGESEIVNIKENNNINLGEYDKIVIGTSVYAGNIDKRIKDFCSKNEEILKSKVFGIFISCMNGSDLTKYVTSAF</sequence>
<dbReference type="InterPro" id="IPR001226">
    <property type="entry name" value="Flavodoxin_CS"/>
</dbReference>
<evidence type="ECO:0000313" key="3">
    <source>
        <dbReference type="Proteomes" id="UP000220840"/>
    </source>
</evidence>
<dbReference type="InterPro" id="IPR029039">
    <property type="entry name" value="Flavoprotein-like_sf"/>
</dbReference>
<dbReference type="STRING" id="137838.GCA_001458595_01912"/>
<dbReference type="Proteomes" id="UP000220840">
    <property type="component" value="Unassembled WGS sequence"/>
</dbReference>
<dbReference type="Gene3D" id="3.40.50.360">
    <property type="match status" value="1"/>
</dbReference>
<feature type="domain" description="Flavodoxin-like" evidence="1">
    <location>
        <begin position="3"/>
        <end position="99"/>
    </location>
</feature>